<dbReference type="EMBL" id="JACHXS010000002">
    <property type="protein sequence ID" value="MBB3220456.1"/>
    <property type="molecule type" value="Genomic_DNA"/>
</dbReference>
<dbReference type="Proteomes" id="UP000298763">
    <property type="component" value="Chromosome"/>
</dbReference>
<dbReference type="OrthoDB" id="8759663at2"/>
<reference evidence="3 4" key="1">
    <citation type="submission" date="2019-05" db="EMBL/GenBank/DDBJ databases">
        <title>Draft Genome Sequences of Six Type Strains of the Genus Massilia.</title>
        <authorList>
            <person name="Miess H."/>
            <person name="Frediansyhah A."/>
            <person name="Gross H."/>
        </authorList>
    </citation>
    <scope>NUCLEOTIDE SEQUENCE [LARGE SCALE GENOMIC DNA]</scope>
    <source>
        <strain evidence="3 4">DSMZ 26121</strain>
    </source>
</reference>
<feature type="region of interest" description="Disordered" evidence="1">
    <location>
        <begin position="39"/>
        <end position="81"/>
    </location>
</feature>
<proteinExistence type="predicted"/>
<gene>
    <name evidence="3" type="ORF">FCL38_17560</name>
    <name evidence="2" type="ORF">FHS02_001255</name>
</gene>
<keyword evidence="4" id="KW-1185">Reference proteome</keyword>
<evidence type="ECO:0000256" key="1">
    <source>
        <dbReference type="SAM" id="MobiDB-lite"/>
    </source>
</evidence>
<evidence type="ECO:0000313" key="4">
    <source>
        <dbReference type="Proteomes" id="UP000298763"/>
    </source>
</evidence>
<reference evidence="2 5" key="2">
    <citation type="submission" date="2020-08" db="EMBL/GenBank/DDBJ databases">
        <title>Genomic Encyclopedia of Type Strains, Phase III (KMG-III): the genomes of soil and plant-associated and newly described type strains.</title>
        <authorList>
            <person name="Whitman W."/>
        </authorList>
    </citation>
    <scope>NUCLEOTIDE SEQUENCE [LARGE SCALE GENOMIC DNA]</scope>
    <source>
        <strain evidence="2 5">CECT 7753</strain>
    </source>
</reference>
<feature type="compositionally biased region" description="Polar residues" evidence="1">
    <location>
        <begin position="39"/>
        <end position="63"/>
    </location>
</feature>
<accession>A0A4P8HQF3</accession>
<name>A0A4P8HQF3_9BURK</name>
<dbReference type="Proteomes" id="UP000584325">
    <property type="component" value="Unassembled WGS sequence"/>
</dbReference>
<evidence type="ECO:0000313" key="5">
    <source>
        <dbReference type="Proteomes" id="UP000584325"/>
    </source>
</evidence>
<protein>
    <submittedName>
        <fullName evidence="2">Uncharacterized protein</fullName>
    </submittedName>
</protein>
<organism evidence="2 5">
    <name type="scientific">Pseudoduganella umbonata</name>
    <dbReference type="NCBI Taxonomy" id="864828"/>
    <lineage>
        <taxon>Bacteria</taxon>
        <taxon>Pseudomonadati</taxon>
        <taxon>Pseudomonadota</taxon>
        <taxon>Betaproteobacteria</taxon>
        <taxon>Burkholderiales</taxon>
        <taxon>Oxalobacteraceae</taxon>
        <taxon>Telluria group</taxon>
        <taxon>Pseudoduganella</taxon>
    </lineage>
</organism>
<sequence length="81" mass="8679">MALPAFAHGNAPWDFGTHSIVPVDDTLLASKVPVAASATHPQRNRFSQTTVTPSPWMTRQSSGLDPRWGAHIAAPAQVPHD</sequence>
<evidence type="ECO:0000313" key="3">
    <source>
        <dbReference type="EMBL" id="QCP12019.1"/>
    </source>
</evidence>
<dbReference type="EMBL" id="CP040017">
    <property type="protein sequence ID" value="QCP12019.1"/>
    <property type="molecule type" value="Genomic_DNA"/>
</dbReference>
<dbReference type="AlphaFoldDB" id="A0A4P8HQF3"/>
<evidence type="ECO:0000313" key="2">
    <source>
        <dbReference type="EMBL" id="MBB3220456.1"/>
    </source>
</evidence>
<dbReference type="RefSeq" id="WP_137314860.1">
    <property type="nucleotide sequence ID" value="NZ_CP040017.1"/>
</dbReference>